<evidence type="ECO:0000313" key="6">
    <source>
        <dbReference type="EMBL" id="CDW81594.1"/>
    </source>
</evidence>
<dbReference type="InParanoid" id="A0A078AH72"/>
<dbReference type="GO" id="GO:0016020">
    <property type="term" value="C:membrane"/>
    <property type="evidence" value="ECO:0007669"/>
    <property type="project" value="UniProtKB-SubCell"/>
</dbReference>
<accession>A0A078AH72</accession>
<dbReference type="EMBL" id="CCKQ01010091">
    <property type="protein sequence ID" value="CDW81594.1"/>
    <property type="molecule type" value="Genomic_DNA"/>
</dbReference>
<comment type="subcellular location">
    <subcellularLocation>
        <location evidence="1">Membrane</location>
        <topology evidence="1">Multi-pass membrane protein</topology>
    </subcellularLocation>
</comment>
<sequence>MAFSLLVLGTDEIIIFRPNDLDFSQWYVFLIELFFTFTFQVVIQHSKNSKVTIFDNMVLGVGSVAAAIYFSITCAGRFTGAALNPTIGFTNLTFVAIALDTNDYIKFLPAYVFGPLIGGVLAGLFTAHVSARIIHDPNEYNQVRKFARMTEDVKKHKPLSTDQEPLYYNST</sequence>
<feature type="transmembrane region" description="Helical" evidence="5">
    <location>
        <begin position="111"/>
        <end position="131"/>
    </location>
</feature>
<dbReference type="InterPro" id="IPR000425">
    <property type="entry name" value="MIP"/>
</dbReference>
<reference evidence="6 7" key="1">
    <citation type="submission" date="2014-06" db="EMBL/GenBank/DDBJ databases">
        <authorList>
            <person name="Swart Estienne"/>
        </authorList>
    </citation>
    <scope>NUCLEOTIDE SEQUENCE [LARGE SCALE GENOMIC DNA]</scope>
    <source>
        <strain evidence="6 7">130c</strain>
    </source>
</reference>
<keyword evidence="7" id="KW-1185">Reference proteome</keyword>
<protein>
    <submittedName>
        <fullName evidence="6">Mip family channel protein</fullName>
    </submittedName>
</protein>
<evidence type="ECO:0000256" key="4">
    <source>
        <dbReference type="ARBA" id="ARBA00023136"/>
    </source>
</evidence>
<proteinExistence type="predicted"/>
<evidence type="ECO:0000256" key="5">
    <source>
        <dbReference type="SAM" id="Phobius"/>
    </source>
</evidence>
<evidence type="ECO:0000313" key="7">
    <source>
        <dbReference type="Proteomes" id="UP000039865"/>
    </source>
</evidence>
<dbReference type="Proteomes" id="UP000039865">
    <property type="component" value="Unassembled WGS sequence"/>
</dbReference>
<feature type="transmembrane region" description="Helical" evidence="5">
    <location>
        <begin position="54"/>
        <end position="72"/>
    </location>
</feature>
<gene>
    <name evidence="6" type="primary">Contig14994.g15982</name>
    <name evidence="6" type="ORF">STYLEM_10615</name>
</gene>
<organism evidence="6 7">
    <name type="scientific">Stylonychia lemnae</name>
    <name type="common">Ciliate</name>
    <dbReference type="NCBI Taxonomy" id="5949"/>
    <lineage>
        <taxon>Eukaryota</taxon>
        <taxon>Sar</taxon>
        <taxon>Alveolata</taxon>
        <taxon>Ciliophora</taxon>
        <taxon>Intramacronucleata</taxon>
        <taxon>Spirotrichea</taxon>
        <taxon>Stichotrichia</taxon>
        <taxon>Sporadotrichida</taxon>
        <taxon>Oxytrichidae</taxon>
        <taxon>Stylonychinae</taxon>
        <taxon>Stylonychia</taxon>
    </lineage>
</organism>
<evidence type="ECO:0000256" key="2">
    <source>
        <dbReference type="ARBA" id="ARBA00022692"/>
    </source>
</evidence>
<keyword evidence="3 5" id="KW-1133">Transmembrane helix</keyword>
<evidence type="ECO:0000256" key="3">
    <source>
        <dbReference type="ARBA" id="ARBA00022989"/>
    </source>
</evidence>
<dbReference type="AlphaFoldDB" id="A0A078AH72"/>
<keyword evidence="4 5" id="KW-0472">Membrane</keyword>
<name>A0A078AH72_STYLE</name>
<dbReference type="GO" id="GO:0015267">
    <property type="term" value="F:channel activity"/>
    <property type="evidence" value="ECO:0007669"/>
    <property type="project" value="InterPro"/>
</dbReference>
<dbReference type="InterPro" id="IPR023271">
    <property type="entry name" value="Aquaporin-like"/>
</dbReference>
<dbReference type="SUPFAM" id="SSF81338">
    <property type="entry name" value="Aquaporin-like"/>
    <property type="match status" value="1"/>
</dbReference>
<dbReference type="Gene3D" id="1.20.1080.10">
    <property type="entry name" value="Glycerol uptake facilitator protein"/>
    <property type="match status" value="1"/>
</dbReference>
<feature type="transmembrane region" description="Helical" evidence="5">
    <location>
        <begin position="26"/>
        <end position="42"/>
    </location>
</feature>
<keyword evidence="2 5" id="KW-0812">Transmembrane</keyword>
<dbReference type="Pfam" id="PF00230">
    <property type="entry name" value="MIP"/>
    <property type="match status" value="1"/>
</dbReference>
<evidence type="ECO:0000256" key="1">
    <source>
        <dbReference type="ARBA" id="ARBA00004141"/>
    </source>
</evidence>